<dbReference type="eggNOG" id="COG0657">
    <property type="taxonomic scope" value="Bacteria"/>
</dbReference>
<dbReference type="HOGENOM" id="CLU_012494_5_1_6"/>
<dbReference type="Proteomes" id="UP000000430">
    <property type="component" value="Chromosome"/>
</dbReference>
<dbReference type="SUPFAM" id="SSF53474">
    <property type="entry name" value="alpha/beta-Hydrolases"/>
    <property type="match status" value="1"/>
</dbReference>
<dbReference type="EMBL" id="CR543861">
    <property type="protein sequence ID" value="CAG68232.1"/>
    <property type="molecule type" value="Genomic_DNA"/>
</dbReference>
<evidence type="ECO:0000313" key="4">
    <source>
        <dbReference type="Proteomes" id="UP000000430"/>
    </source>
</evidence>
<accession>Q6FCH9</accession>
<keyword evidence="1" id="KW-0378">Hydrolase</keyword>
<dbReference type="Gene3D" id="3.40.50.1820">
    <property type="entry name" value="alpha/beta hydrolase"/>
    <property type="match status" value="1"/>
</dbReference>
<dbReference type="AlphaFoldDB" id="Q6FCH9"/>
<dbReference type="InterPro" id="IPR050300">
    <property type="entry name" value="GDXG_lipolytic_enzyme"/>
</dbReference>
<evidence type="ECO:0000313" key="3">
    <source>
        <dbReference type="EMBL" id="CAG68232.1"/>
    </source>
</evidence>
<name>Q6FCH9_ACIAD</name>
<feature type="domain" description="BD-FAE-like" evidence="2">
    <location>
        <begin position="55"/>
        <end position="254"/>
    </location>
</feature>
<dbReference type="GO" id="GO:0016787">
    <property type="term" value="F:hydrolase activity"/>
    <property type="evidence" value="ECO:0007669"/>
    <property type="project" value="UniProtKB-KW"/>
</dbReference>
<dbReference type="Pfam" id="PF20434">
    <property type="entry name" value="BD-FAE"/>
    <property type="match status" value="1"/>
</dbReference>
<organism evidence="3 4">
    <name type="scientific">Acinetobacter baylyi (strain ATCC 33305 / BD413 / ADP1)</name>
    <dbReference type="NCBI Taxonomy" id="62977"/>
    <lineage>
        <taxon>Bacteria</taxon>
        <taxon>Pseudomonadati</taxon>
        <taxon>Pseudomonadota</taxon>
        <taxon>Gammaproteobacteria</taxon>
        <taxon>Moraxellales</taxon>
        <taxon>Moraxellaceae</taxon>
        <taxon>Acinetobacter</taxon>
    </lineage>
</organism>
<dbReference type="InterPro" id="IPR029058">
    <property type="entry name" value="AB_hydrolase_fold"/>
</dbReference>
<dbReference type="PANTHER" id="PTHR48081:SF6">
    <property type="entry name" value="PEPTIDASE S9 PROLYL OLIGOPEPTIDASE CATALYTIC DOMAIN-CONTAINING PROTEIN"/>
    <property type="match status" value="1"/>
</dbReference>
<sequence>MFISLFILTCLHPCYGHPSDIILWDHHVVPNSADIIQNEQLSKTGSITRVSTPRLHIYRPTYQQNHAAILVISGGGYAHEELGHEGTPTSKYLQKQGFTVFELVYRLPQEGWTSPLVPFQDGQRAMCIIRSQSKFYGYDSDKIGIIGFSAGGHLAGILSTTWKTPYYPPTDAIDTISSRPNFSILIYPVISMIPPLNHTHAYKSLLGIHSSLADQQALSVQLLVTPETPPTFIAHAKDDPVSSVKNSILLHQALDKNHVINQMILFPDGGHGWGLGKKGTTTTQWPALMMQWLKETKII</sequence>
<dbReference type="GeneID" id="45233781"/>
<proteinExistence type="predicted"/>
<gene>
    <name evidence="3" type="ordered locus">ACIAD1365</name>
</gene>
<evidence type="ECO:0000259" key="2">
    <source>
        <dbReference type="Pfam" id="PF20434"/>
    </source>
</evidence>
<protein>
    <recommendedName>
        <fullName evidence="2">BD-FAE-like domain-containing protein</fullName>
    </recommendedName>
</protein>
<dbReference type="KEGG" id="aci:ACIAD1365"/>
<dbReference type="STRING" id="202950.GCA_001485005_01123"/>
<reference evidence="3 4" key="1">
    <citation type="journal article" date="2004" name="Nucleic Acids Res.">
        <title>Unique features revealed by the genome sequence of Acinetobacter sp. ADP1, a versatile and naturally transformation competent bacterium.</title>
        <authorList>
            <person name="Barbe V."/>
            <person name="Vallenet D."/>
            <person name="Fonknechten N."/>
            <person name="Kreimeyer A."/>
            <person name="Oztas S."/>
            <person name="Labarre L."/>
            <person name="Cruveiller S."/>
            <person name="Robert C."/>
            <person name="Duprat S."/>
            <person name="Wincker P."/>
            <person name="Ornston L.N."/>
            <person name="Weissenbach J."/>
            <person name="Marliere P."/>
            <person name="Cohen G.N."/>
            <person name="Medigue C."/>
        </authorList>
    </citation>
    <scope>NUCLEOTIDE SEQUENCE [LARGE SCALE GENOMIC DNA]</scope>
    <source>
        <strain evidence="4">ATCC 33305 / BD413 / ADP1</strain>
    </source>
</reference>
<dbReference type="PANTHER" id="PTHR48081">
    <property type="entry name" value="AB HYDROLASE SUPERFAMILY PROTEIN C4A8.06C"/>
    <property type="match status" value="1"/>
</dbReference>
<evidence type="ECO:0000256" key="1">
    <source>
        <dbReference type="ARBA" id="ARBA00022801"/>
    </source>
</evidence>
<dbReference type="InterPro" id="IPR049492">
    <property type="entry name" value="BD-FAE-like_dom"/>
</dbReference>
<dbReference type="RefSeq" id="WP_011182271.1">
    <property type="nucleotide sequence ID" value="NC_005966.1"/>
</dbReference>